<sequence>MLNRRCRHVVAAIAALFMANRRRLAAMLSSLSLYVYPTDAAAMSSPLSLRRRHVVAALSLIRHTVLKVRRRRPVVVTLSVCLPNKRRRYVLAALSVCLPPLLPAAIAALFMPNRRRRHVVAALSVCLPPLLPAAIATLFMANRRRRPVVVTLSVCLPNKRRRHVVAALSVCLPPLLPAAIAALFMSNRRRHHVVAALSIIVPQANPSDASDLSQMVFPLPSFTFVIIQAHNSSAFTTFKLPKATHR</sequence>
<name>A0AAD7IVP1_9AGAR</name>
<evidence type="ECO:0000256" key="1">
    <source>
        <dbReference type="SAM" id="Phobius"/>
    </source>
</evidence>
<gene>
    <name evidence="2" type="ORF">DFH07DRAFT_960883</name>
</gene>
<dbReference type="AlphaFoldDB" id="A0AAD7IVP1"/>
<feature type="transmembrane region" description="Helical" evidence="1">
    <location>
        <begin position="118"/>
        <end position="142"/>
    </location>
</feature>
<comment type="caution">
    <text evidence="2">The sequence shown here is derived from an EMBL/GenBank/DDBJ whole genome shotgun (WGS) entry which is preliminary data.</text>
</comment>
<feature type="transmembrane region" description="Helical" evidence="1">
    <location>
        <begin position="163"/>
        <end position="185"/>
    </location>
</feature>
<evidence type="ECO:0000313" key="2">
    <source>
        <dbReference type="EMBL" id="KAJ7751479.1"/>
    </source>
</evidence>
<keyword evidence="1" id="KW-0472">Membrane</keyword>
<keyword evidence="3" id="KW-1185">Reference proteome</keyword>
<dbReference type="Proteomes" id="UP001215280">
    <property type="component" value="Unassembled WGS sequence"/>
</dbReference>
<keyword evidence="1" id="KW-1133">Transmembrane helix</keyword>
<dbReference type="EMBL" id="JARJLG010000078">
    <property type="protein sequence ID" value="KAJ7751479.1"/>
    <property type="molecule type" value="Genomic_DNA"/>
</dbReference>
<protein>
    <submittedName>
        <fullName evidence="2">Uncharacterized protein</fullName>
    </submittedName>
</protein>
<keyword evidence="1" id="KW-0812">Transmembrane</keyword>
<accession>A0AAD7IVP1</accession>
<proteinExistence type="predicted"/>
<evidence type="ECO:0000313" key="3">
    <source>
        <dbReference type="Proteomes" id="UP001215280"/>
    </source>
</evidence>
<feature type="transmembrane region" description="Helical" evidence="1">
    <location>
        <begin position="89"/>
        <end position="112"/>
    </location>
</feature>
<reference evidence="2" key="1">
    <citation type="submission" date="2023-03" db="EMBL/GenBank/DDBJ databases">
        <title>Massive genome expansion in bonnet fungi (Mycena s.s.) driven by repeated elements and novel gene families across ecological guilds.</title>
        <authorList>
            <consortium name="Lawrence Berkeley National Laboratory"/>
            <person name="Harder C.B."/>
            <person name="Miyauchi S."/>
            <person name="Viragh M."/>
            <person name="Kuo A."/>
            <person name="Thoen E."/>
            <person name="Andreopoulos B."/>
            <person name="Lu D."/>
            <person name="Skrede I."/>
            <person name="Drula E."/>
            <person name="Henrissat B."/>
            <person name="Morin E."/>
            <person name="Kohler A."/>
            <person name="Barry K."/>
            <person name="LaButti K."/>
            <person name="Morin E."/>
            <person name="Salamov A."/>
            <person name="Lipzen A."/>
            <person name="Mereny Z."/>
            <person name="Hegedus B."/>
            <person name="Baldrian P."/>
            <person name="Stursova M."/>
            <person name="Weitz H."/>
            <person name="Taylor A."/>
            <person name="Grigoriev I.V."/>
            <person name="Nagy L.G."/>
            <person name="Martin F."/>
            <person name="Kauserud H."/>
        </authorList>
    </citation>
    <scope>NUCLEOTIDE SEQUENCE</scope>
    <source>
        <strain evidence="2">CBHHK188m</strain>
    </source>
</reference>
<organism evidence="2 3">
    <name type="scientific">Mycena maculata</name>
    <dbReference type="NCBI Taxonomy" id="230809"/>
    <lineage>
        <taxon>Eukaryota</taxon>
        <taxon>Fungi</taxon>
        <taxon>Dikarya</taxon>
        <taxon>Basidiomycota</taxon>
        <taxon>Agaricomycotina</taxon>
        <taxon>Agaricomycetes</taxon>
        <taxon>Agaricomycetidae</taxon>
        <taxon>Agaricales</taxon>
        <taxon>Marasmiineae</taxon>
        <taxon>Mycenaceae</taxon>
        <taxon>Mycena</taxon>
    </lineage>
</organism>